<accession>A0ABW6AZW1</accession>
<keyword evidence="3" id="KW-1185">Reference proteome</keyword>
<reference evidence="3" key="1">
    <citation type="journal article" date="2019" name="Int. J. Syst. Evol. Microbiol.">
        <title>The Global Catalogue of Microorganisms (GCM) 10K type strain sequencing project: providing services to taxonomists for standard genome sequencing and annotation.</title>
        <authorList>
            <consortium name="The Broad Institute Genomics Platform"/>
            <consortium name="The Broad Institute Genome Sequencing Center for Infectious Disease"/>
            <person name="Wu L."/>
            <person name="Ma J."/>
        </authorList>
    </citation>
    <scope>NUCLEOTIDE SEQUENCE [LARGE SCALE GENOMIC DNA]</scope>
    <source>
        <strain evidence="3">KCTC 23098</strain>
    </source>
</reference>
<dbReference type="EMBL" id="JBHUPA010000002">
    <property type="protein sequence ID" value="MFD2961594.1"/>
    <property type="molecule type" value="Genomic_DNA"/>
</dbReference>
<sequence length="113" mass="13225">MNQENKQTGSRYRLFEHMVDEYGLHLLDSQIDDIALIAAEINGINSLREELEKWKYDKKEVADRMFELKLHVSRLKAENQKLREALEYLIENNMCSIKGDEIAKEALKGVNNE</sequence>
<keyword evidence="1" id="KW-0175">Coiled coil</keyword>
<organism evidence="2 3">
    <name type="scientific">Olivibacter jilunii</name>
    <dbReference type="NCBI Taxonomy" id="985016"/>
    <lineage>
        <taxon>Bacteria</taxon>
        <taxon>Pseudomonadati</taxon>
        <taxon>Bacteroidota</taxon>
        <taxon>Sphingobacteriia</taxon>
        <taxon>Sphingobacteriales</taxon>
        <taxon>Sphingobacteriaceae</taxon>
        <taxon>Olivibacter</taxon>
    </lineage>
</organism>
<protein>
    <submittedName>
        <fullName evidence="2">Uncharacterized protein</fullName>
    </submittedName>
</protein>
<proteinExistence type="predicted"/>
<feature type="coiled-coil region" evidence="1">
    <location>
        <begin position="44"/>
        <end position="92"/>
    </location>
</feature>
<dbReference type="Proteomes" id="UP001597560">
    <property type="component" value="Unassembled WGS sequence"/>
</dbReference>
<evidence type="ECO:0000256" key="1">
    <source>
        <dbReference type="SAM" id="Coils"/>
    </source>
</evidence>
<evidence type="ECO:0000313" key="2">
    <source>
        <dbReference type="EMBL" id="MFD2961594.1"/>
    </source>
</evidence>
<name>A0ABW6AZW1_9SPHI</name>
<gene>
    <name evidence="2" type="ORF">ACFS6J_07355</name>
</gene>
<comment type="caution">
    <text evidence="2">The sequence shown here is derived from an EMBL/GenBank/DDBJ whole genome shotgun (WGS) entry which is preliminary data.</text>
</comment>
<evidence type="ECO:0000313" key="3">
    <source>
        <dbReference type="Proteomes" id="UP001597560"/>
    </source>
</evidence>
<dbReference type="RefSeq" id="WP_377609806.1">
    <property type="nucleotide sequence ID" value="NZ_JBHUPA010000002.1"/>
</dbReference>